<keyword evidence="2" id="KW-1185">Reference proteome</keyword>
<evidence type="ECO:0000313" key="1">
    <source>
        <dbReference type="EMBL" id="QRC98309.1"/>
    </source>
</evidence>
<dbReference type="AlphaFoldDB" id="A0A7U2I1G6"/>
<sequence>MLSKTILSETARLRCGEALGKAEACFSWRRDANIKATAGCTPWIMRCNQSRGCEIGQLSVR</sequence>
<proteinExistence type="predicted"/>
<evidence type="ECO:0000313" key="2">
    <source>
        <dbReference type="Proteomes" id="UP000663193"/>
    </source>
</evidence>
<reference evidence="2" key="1">
    <citation type="journal article" date="2021" name="BMC Genomics">
        <title>Chromosome-level genome assembly and manually-curated proteome of model necrotroph Parastagonospora nodorum Sn15 reveals a genome-wide trove of candidate effector homologs, and redundancy of virulence-related functions within an accessory chromosome.</title>
        <authorList>
            <person name="Bertazzoni S."/>
            <person name="Jones D.A.B."/>
            <person name="Phan H.T."/>
            <person name="Tan K.-C."/>
            <person name="Hane J.K."/>
        </authorList>
    </citation>
    <scope>NUCLEOTIDE SEQUENCE [LARGE SCALE GENOMIC DNA]</scope>
    <source>
        <strain evidence="2">SN15 / ATCC MYA-4574 / FGSC 10173)</strain>
    </source>
</reference>
<dbReference type="VEuPathDB" id="FungiDB:JI435_411860"/>
<dbReference type="EMBL" id="CP069030">
    <property type="protein sequence ID" value="QRC98309.1"/>
    <property type="molecule type" value="Genomic_DNA"/>
</dbReference>
<gene>
    <name evidence="1" type="ORF">JI435_411860</name>
</gene>
<dbReference type="Proteomes" id="UP000663193">
    <property type="component" value="Chromosome 8"/>
</dbReference>
<name>A0A7U2I1G6_PHANO</name>
<protein>
    <submittedName>
        <fullName evidence="1">Uncharacterized protein</fullName>
    </submittedName>
</protein>
<accession>A0A7U2I1G6</accession>
<organism evidence="1 2">
    <name type="scientific">Phaeosphaeria nodorum (strain SN15 / ATCC MYA-4574 / FGSC 10173)</name>
    <name type="common">Glume blotch fungus</name>
    <name type="synonym">Parastagonospora nodorum</name>
    <dbReference type="NCBI Taxonomy" id="321614"/>
    <lineage>
        <taxon>Eukaryota</taxon>
        <taxon>Fungi</taxon>
        <taxon>Dikarya</taxon>
        <taxon>Ascomycota</taxon>
        <taxon>Pezizomycotina</taxon>
        <taxon>Dothideomycetes</taxon>
        <taxon>Pleosporomycetidae</taxon>
        <taxon>Pleosporales</taxon>
        <taxon>Pleosporineae</taxon>
        <taxon>Phaeosphaeriaceae</taxon>
        <taxon>Parastagonospora</taxon>
    </lineage>
</organism>